<sequence length="125" mass="14211">MPDTKQEPVETDWQTEYQKKSECYNELKAEYVRLLCEYHNFKDTFRALAAKRGAAENRERKLKAAITIAANEYEQWQDKAAAANVMLVILSEALKEVYGQERGEDDAGSDTGIQGHQEGTYSQEG</sequence>
<dbReference type="EMBL" id="AHKH01000007">
    <property type="protein sequence ID" value="EHQ63660.1"/>
    <property type="molecule type" value="Genomic_DNA"/>
</dbReference>
<comment type="caution">
    <text evidence="2">The sequence shown here is derived from an EMBL/GenBank/DDBJ whole genome shotgun (WGS) entry which is preliminary data.</text>
</comment>
<evidence type="ECO:0000313" key="3">
    <source>
        <dbReference type="Proteomes" id="UP000003900"/>
    </source>
</evidence>
<keyword evidence="3" id="KW-1185">Reference proteome</keyword>
<reference evidence="2 3" key="1">
    <citation type="journal article" date="2012" name="J. Bacteriol.">
        <title>Genome Sequence of the Pattern-Forming Social Bacterium Paenibacillus dendritiformis C454 Chiral Morphotype.</title>
        <authorList>
            <person name="Sirota-Madi A."/>
            <person name="Olender T."/>
            <person name="Helman Y."/>
            <person name="Brainis I."/>
            <person name="Finkelshtein A."/>
            <person name="Roth D."/>
            <person name="Hagai E."/>
            <person name="Leshkowitz D."/>
            <person name="Brodsky L."/>
            <person name="Galatenko V."/>
            <person name="Nikolaev V."/>
            <person name="Gutnick D.L."/>
            <person name="Lancet D."/>
            <person name="Ben-Jacob E."/>
        </authorList>
    </citation>
    <scope>NUCLEOTIDE SEQUENCE [LARGE SCALE GENOMIC DNA]</scope>
    <source>
        <strain evidence="2 3">C454</strain>
    </source>
</reference>
<accession>H3SBH7</accession>
<evidence type="ECO:0000313" key="2">
    <source>
        <dbReference type="EMBL" id="EHQ63660.1"/>
    </source>
</evidence>
<organism evidence="2 3">
    <name type="scientific">Paenibacillus dendritiformis C454</name>
    <dbReference type="NCBI Taxonomy" id="1131935"/>
    <lineage>
        <taxon>Bacteria</taxon>
        <taxon>Bacillati</taxon>
        <taxon>Bacillota</taxon>
        <taxon>Bacilli</taxon>
        <taxon>Bacillales</taxon>
        <taxon>Paenibacillaceae</taxon>
        <taxon>Paenibacillus</taxon>
    </lineage>
</organism>
<feature type="region of interest" description="Disordered" evidence="1">
    <location>
        <begin position="99"/>
        <end position="125"/>
    </location>
</feature>
<dbReference type="RefSeq" id="WP_006675374.1">
    <property type="nucleotide sequence ID" value="NZ_AHKH01000007.1"/>
</dbReference>
<feature type="compositionally biased region" description="Polar residues" evidence="1">
    <location>
        <begin position="111"/>
        <end position="125"/>
    </location>
</feature>
<gene>
    <name evidence="2" type="ORF">PDENDC454_04314</name>
</gene>
<dbReference type="PATRIC" id="fig|1131935.3.peg.858"/>
<dbReference type="AlphaFoldDB" id="H3SBH7"/>
<dbReference type="STRING" id="1131935.PDENDC454_04314"/>
<proteinExistence type="predicted"/>
<name>H3SBH7_9BACL</name>
<dbReference type="Proteomes" id="UP000003900">
    <property type="component" value="Unassembled WGS sequence"/>
</dbReference>
<evidence type="ECO:0000256" key="1">
    <source>
        <dbReference type="SAM" id="MobiDB-lite"/>
    </source>
</evidence>
<protein>
    <submittedName>
        <fullName evidence="2">Uncharacterized protein</fullName>
    </submittedName>
</protein>